<organism evidence="2 3">
    <name type="scientific">Terrilactibacillus laevilacticus</name>
    <dbReference type="NCBI Taxonomy" id="1380157"/>
    <lineage>
        <taxon>Bacteria</taxon>
        <taxon>Bacillati</taxon>
        <taxon>Bacillota</taxon>
        <taxon>Bacilli</taxon>
        <taxon>Bacillales</taxon>
        <taxon>Bacillaceae</taxon>
        <taxon>Terrilactibacillus</taxon>
    </lineage>
</organism>
<accession>A0ABW5PN70</accession>
<dbReference type="NCBIfam" id="NF005300">
    <property type="entry name" value="PRK06828.1"/>
    <property type="match status" value="1"/>
</dbReference>
<dbReference type="Gene3D" id="3.90.1300.10">
    <property type="entry name" value="Amidase signature (AS) domain"/>
    <property type="match status" value="1"/>
</dbReference>
<dbReference type="PANTHER" id="PTHR42678:SF34">
    <property type="entry name" value="OS04G0183300 PROTEIN"/>
    <property type="match status" value="1"/>
</dbReference>
<sequence length="489" mass="52930">MGIIAGGKSDFILEASVLDMHQAMESGDISSKELVQMYLDRIENYDKKGPNINSILEVNPDALMIADKLDQQRPLIENRGPLYGIPVIIKDNIDTADHMHTSAGSVALANHTATEDAFIVKKLRDAGAIILGKANMTELANFVTEGMPNGYSSRGGQVLNPYDSSFEVGGSSSGTGAAIAANFAAVGVGTETSGSILMPASVNSLVGIKPTIGLVSRAGIIPLSHTQDTAGPMTRSVTDAAILLNAIVGIDEKDDAAQLSLDRLPRDYMKYLNGDGLNGSRIGVDRRYLNSLSQEEQQLIDQALGDMKKAGAIIVESIIIPSKEELDHFDSIVMYHDFKMDINQYLNQLPPSMPVHSLSDLIEYNNAHADIALKYGQTILERSEKTSGDPFDPQYLADRALDIKLSRTNGIDPVMKEYELDALVFENAWGSDIAARAGYPSITVPAGYTNEGTPVGVTFTTMAFQEPKLFELAFAYEQQTKHRKAPTLE</sequence>
<protein>
    <submittedName>
        <fullName evidence="2">Amidase family protein</fullName>
    </submittedName>
</protein>
<dbReference type="PANTHER" id="PTHR42678">
    <property type="entry name" value="AMIDASE"/>
    <property type="match status" value="1"/>
</dbReference>
<dbReference type="SUPFAM" id="SSF75304">
    <property type="entry name" value="Amidase signature (AS) enzymes"/>
    <property type="match status" value="1"/>
</dbReference>
<evidence type="ECO:0000259" key="1">
    <source>
        <dbReference type="Pfam" id="PF01425"/>
    </source>
</evidence>
<dbReference type="Pfam" id="PF01425">
    <property type="entry name" value="Amidase"/>
    <property type="match status" value="1"/>
</dbReference>
<evidence type="ECO:0000313" key="3">
    <source>
        <dbReference type="Proteomes" id="UP001597458"/>
    </source>
</evidence>
<name>A0ABW5PN70_9BACI</name>
<feature type="domain" description="Amidase" evidence="1">
    <location>
        <begin position="33"/>
        <end position="469"/>
    </location>
</feature>
<comment type="caution">
    <text evidence="2">The sequence shown here is derived from an EMBL/GenBank/DDBJ whole genome shotgun (WGS) entry which is preliminary data.</text>
</comment>
<dbReference type="RefSeq" id="WP_141190699.1">
    <property type="nucleotide sequence ID" value="NZ_JBHUMR010000006.1"/>
</dbReference>
<keyword evidence="3" id="KW-1185">Reference proteome</keyword>
<dbReference type="InterPro" id="IPR023631">
    <property type="entry name" value="Amidase_dom"/>
</dbReference>
<dbReference type="Proteomes" id="UP001597458">
    <property type="component" value="Unassembled WGS sequence"/>
</dbReference>
<dbReference type="InterPro" id="IPR036928">
    <property type="entry name" value="AS_sf"/>
</dbReference>
<proteinExistence type="predicted"/>
<dbReference type="EMBL" id="JBHUMR010000006">
    <property type="protein sequence ID" value="MFD2616027.1"/>
    <property type="molecule type" value="Genomic_DNA"/>
</dbReference>
<evidence type="ECO:0000313" key="2">
    <source>
        <dbReference type="EMBL" id="MFD2616027.1"/>
    </source>
</evidence>
<gene>
    <name evidence="2" type="ORF">ACFSTF_01640</name>
</gene>
<reference evidence="3" key="1">
    <citation type="journal article" date="2019" name="Int. J. Syst. Evol. Microbiol.">
        <title>The Global Catalogue of Microorganisms (GCM) 10K type strain sequencing project: providing services to taxonomists for standard genome sequencing and annotation.</title>
        <authorList>
            <consortium name="The Broad Institute Genomics Platform"/>
            <consortium name="The Broad Institute Genome Sequencing Center for Infectious Disease"/>
            <person name="Wu L."/>
            <person name="Ma J."/>
        </authorList>
    </citation>
    <scope>NUCLEOTIDE SEQUENCE [LARGE SCALE GENOMIC DNA]</scope>
    <source>
        <strain evidence="3">TISTR 2241</strain>
    </source>
</reference>